<proteinExistence type="predicted"/>
<dbReference type="Proteomes" id="UP000075243">
    <property type="component" value="Chromosome 6"/>
</dbReference>
<reference evidence="1 2" key="1">
    <citation type="journal article" date="2012" name="Nat. Biotechnol.">
        <title>Draft genome sequence of pigeonpea (Cajanus cajan), an orphan legume crop of resource-poor farmers.</title>
        <authorList>
            <person name="Varshney R.K."/>
            <person name="Chen W."/>
            <person name="Li Y."/>
            <person name="Bharti A.K."/>
            <person name="Saxena R.K."/>
            <person name="Schlueter J.A."/>
            <person name="Donoghue M.T."/>
            <person name="Azam S."/>
            <person name="Fan G."/>
            <person name="Whaley A.M."/>
            <person name="Farmer A.D."/>
            <person name="Sheridan J."/>
            <person name="Iwata A."/>
            <person name="Tuteja R."/>
            <person name="Penmetsa R.V."/>
            <person name="Wu W."/>
            <person name="Upadhyaya H.D."/>
            <person name="Yang S.P."/>
            <person name="Shah T."/>
            <person name="Saxena K.B."/>
            <person name="Michael T."/>
            <person name="McCombie W.R."/>
            <person name="Yang B."/>
            <person name="Zhang G."/>
            <person name="Yang H."/>
            <person name="Wang J."/>
            <person name="Spillane C."/>
            <person name="Cook D.R."/>
            <person name="May G.D."/>
            <person name="Xu X."/>
            <person name="Jackson S.A."/>
        </authorList>
    </citation>
    <scope>NUCLEOTIDE SEQUENCE [LARGE SCALE GENOMIC DNA]</scope>
    <source>
        <strain evidence="2">cv. Asha</strain>
    </source>
</reference>
<protein>
    <submittedName>
        <fullName evidence="1">Uncharacterized protein</fullName>
    </submittedName>
</protein>
<dbReference type="AlphaFoldDB" id="A0A151THA4"/>
<name>A0A151THA4_CAJCA</name>
<evidence type="ECO:0000313" key="1">
    <source>
        <dbReference type="EMBL" id="KYP66444.1"/>
    </source>
</evidence>
<organism evidence="1 2">
    <name type="scientific">Cajanus cajan</name>
    <name type="common">Pigeon pea</name>
    <name type="synonym">Cajanus indicus</name>
    <dbReference type="NCBI Taxonomy" id="3821"/>
    <lineage>
        <taxon>Eukaryota</taxon>
        <taxon>Viridiplantae</taxon>
        <taxon>Streptophyta</taxon>
        <taxon>Embryophyta</taxon>
        <taxon>Tracheophyta</taxon>
        <taxon>Spermatophyta</taxon>
        <taxon>Magnoliopsida</taxon>
        <taxon>eudicotyledons</taxon>
        <taxon>Gunneridae</taxon>
        <taxon>Pentapetalae</taxon>
        <taxon>rosids</taxon>
        <taxon>fabids</taxon>
        <taxon>Fabales</taxon>
        <taxon>Fabaceae</taxon>
        <taxon>Papilionoideae</taxon>
        <taxon>50 kb inversion clade</taxon>
        <taxon>NPAAA clade</taxon>
        <taxon>indigoferoid/millettioid clade</taxon>
        <taxon>Phaseoleae</taxon>
        <taxon>Cajanus</taxon>
    </lineage>
</organism>
<gene>
    <name evidence="1" type="ORF">KK1_012738</name>
</gene>
<evidence type="ECO:0000313" key="2">
    <source>
        <dbReference type="Proteomes" id="UP000075243"/>
    </source>
</evidence>
<accession>A0A151THA4</accession>
<dbReference type="Gramene" id="C.cajan_12361.t">
    <property type="protein sequence ID" value="C.cajan_12361.t.cds1"/>
    <property type="gene ID" value="C.cajan_12361"/>
</dbReference>
<dbReference type="EMBL" id="CM003608">
    <property type="protein sequence ID" value="KYP66444.1"/>
    <property type="molecule type" value="Genomic_DNA"/>
</dbReference>
<sequence>MWAQVLLSKYGGDQPNLCSGSDNTKASIWWRDLLKACGADNEDKWFDNSKEWKIGEEKQTWVQFI</sequence>
<keyword evidence="2" id="KW-1185">Reference proteome</keyword>